<evidence type="ECO:0000313" key="2">
    <source>
        <dbReference type="EMBL" id="KAA0189776.1"/>
    </source>
</evidence>
<keyword evidence="1" id="KW-0472">Membrane</keyword>
<keyword evidence="3" id="KW-1185">Reference proteome</keyword>
<protein>
    <submittedName>
        <fullName evidence="2">Uncharacterized protein</fullName>
    </submittedName>
</protein>
<dbReference type="AlphaFoldDB" id="A0A8E0VEZ0"/>
<evidence type="ECO:0000313" key="3">
    <source>
        <dbReference type="Proteomes" id="UP000728185"/>
    </source>
</evidence>
<evidence type="ECO:0000256" key="1">
    <source>
        <dbReference type="SAM" id="Phobius"/>
    </source>
</evidence>
<organism evidence="2 3">
    <name type="scientific">Fasciolopsis buskii</name>
    <dbReference type="NCBI Taxonomy" id="27845"/>
    <lineage>
        <taxon>Eukaryota</taxon>
        <taxon>Metazoa</taxon>
        <taxon>Spiralia</taxon>
        <taxon>Lophotrochozoa</taxon>
        <taxon>Platyhelminthes</taxon>
        <taxon>Trematoda</taxon>
        <taxon>Digenea</taxon>
        <taxon>Plagiorchiida</taxon>
        <taxon>Echinostomata</taxon>
        <taxon>Echinostomatoidea</taxon>
        <taxon>Fasciolidae</taxon>
        <taxon>Fasciolopsis</taxon>
    </lineage>
</organism>
<proteinExistence type="predicted"/>
<dbReference type="Proteomes" id="UP000728185">
    <property type="component" value="Unassembled WGS sequence"/>
</dbReference>
<accession>A0A8E0VEZ0</accession>
<name>A0A8E0VEZ0_9TREM</name>
<dbReference type="EMBL" id="LUCM01007531">
    <property type="protein sequence ID" value="KAA0189776.1"/>
    <property type="molecule type" value="Genomic_DNA"/>
</dbReference>
<gene>
    <name evidence="2" type="ORF">FBUS_10629</name>
</gene>
<comment type="caution">
    <text evidence="2">The sequence shown here is derived from an EMBL/GenBank/DDBJ whole genome shotgun (WGS) entry which is preliminary data.</text>
</comment>
<keyword evidence="1" id="KW-0812">Transmembrane</keyword>
<keyword evidence="1" id="KW-1133">Transmembrane helix</keyword>
<reference evidence="2" key="1">
    <citation type="submission" date="2019-05" db="EMBL/GenBank/DDBJ databases">
        <title>Annotation for the trematode Fasciolopsis buski.</title>
        <authorList>
            <person name="Choi Y.-J."/>
        </authorList>
    </citation>
    <scope>NUCLEOTIDE SEQUENCE</scope>
    <source>
        <strain evidence="2">HT</strain>
        <tissue evidence="2">Whole worm</tissue>
    </source>
</reference>
<feature type="transmembrane region" description="Helical" evidence="1">
    <location>
        <begin position="6"/>
        <end position="26"/>
    </location>
</feature>
<sequence length="39" mass="4526">MVSWSLLVPFMDPHLVLYLALVISFGRHRGVAHSFLRLF</sequence>